<dbReference type="AlphaFoldDB" id="A0A179V0J4"/>
<dbReference type="VEuPathDB" id="FungiDB:BDBG_08263"/>
<evidence type="ECO:0000313" key="2">
    <source>
        <dbReference type="Proteomes" id="UP000002038"/>
    </source>
</evidence>
<name>A0A179V0J4_BLAGS</name>
<evidence type="ECO:0000313" key="1">
    <source>
        <dbReference type="EMBL" id="OAT12989.1"/>
    </source>
</evidence>
<keyword evidence="2" id="KW-1185">Reference proteome</keyword>
<sequence length="154" mass="17121">MKDGLAVSFHKINRGKTHGSGRRFGLVRSKNWTAIRNLIACVRGHLNNSQIVHTDCWQPGVLHVLQLPIFPGISKHPACQSNRGVQGTALAWERLHITFSRTKQRRHHCTRTMKNHRTSSSAGARSCSLLAGAFLGQDVPWFLGHVTPKSSLQS</sequence>
<dbReference type="EMBL" id="GG657470">
    <property type="protein sequence ID" value="OAT12989.1"/>
    <property type="molecule type" value="Genomic_DNA"/>
</dbReference>
<organism evidence="1 2">
    <name type="scientific">Blastomyces gilchristii (strain SLH14081)</name>
    <name type="common">Blastomyces dermatitidis</name>
    <dbReference type="NCBI Taxonomy" id="559298"/>
    <lineage>
        <taxon>Eukaryota</taxon>
        <taxon>Fungi</taxon>
        <taxon>Dikarya</taxon>
        <taxon>Ascomycota</taxon>
        <taxon>Pezizomycotina</taxon>
        <taxon>Eurotiomycetes</taxon>
        <taxon>Eurotiomycetidae</taxon>
        <taxon>Onygenales</taxon>
        <taxon>Ajellomycetaceae</taxon>
        <taxon>Blastomyces</taxon>
    </lineage>
</organism>
<dbReference type="GeneID" id="8501837"/>
<dbReference type="RefSeq" id="XP_002621232.1">
    <property type="nucleotide sequence ID" value="XM_002621186.1"/>
</dbReference>
<dbReference type="KEGG" id="bgh:BDBG_08263"/>
<protein>
    <submittedName>
        <fullName evidence="1">Uncharacterized protein</fullName>
    </submittedName>
</protein>
<accession>A0A179V0J4</accession>
<gene>
    <name evidence="1" type="ORF">BDBG_08263</name>
</gene>
<reference evidence="2" key="1">
    <citation type="journal article" date="2015" name="PLoS Genet.">
        <title>The dynamic genome and transcriptome of the human fungal pathogen Blastomyces and close relative Emmonsia.</title>
        <authorList>
            <person name="Munoz J.F."/>
            <person name="Gauthier G.M."/>
            <person name="Desjardins C.A."/>
            <person name="Gallo J.E."/>
            <person name="Holder J."/>
            <person name="Sullivan T.D."/>
            <person name="Marty A.J."/>
            <person name="Carmen J.C."/>
            <person name="Chen Z."/>
            <person name="Ding L."/>
            <person name="Gujja S."/>
            <person name="Magrini V."/>
            <person name="Misas E."/>
            <person name="Mitreva M."/>
            <person name="Priest M."/>
            <person name="Saif S."/>
            <person name="Whiston E.A."/>
            <person name="Young S."/>
            <person name="Zeng Q."/>
            <person name="Goldman W.E."/>
            <person name="Mardis E.R."/>
            <person name="Taylor J.W."/>
            <person name="McEwen J.G."/>
            <person name="Clay O.K."/>
            <person name="Klein B.S."/>
            <person name="Cuomo C.A."/>
        </authorList>
    </citation>
    <scope>NUCLEOTIDE SEQUENCE [LARGE SCALE GENOMIC DNA]</scope>
    <source>
        <strain evidence="2">SLH14081</strain>
    </source>
</reference>
<proteinExistence type="predicted"/>
<dbReference type="Proteomes" id="UP000002038">
    <property type="component" value="Unassembled WGS sequence"/>
</dbReference>